<organism evidence="2">
    <name type="scientific">Tanacetum cinerariifolium</name>
    <name type="common">Dalmatian daisy</name>
    <name type="synonym">Chrysanthemum cinerariifolium</name>
    <dbReference type="NCBI Taxonomy" id="118510"/>
    <lineage>
        <taxon>Eukaryota</taxon>
        <taxon>Viridiplantae</taxon>
        <taxon>Streptophyta</taxon>
        <taxon>Embryophyta</taxon>
        <taxon>Tracheophyta</taxon>
        <taxon>Spermatophyta</taxon>
        <taxon>Magnoliopsida</taxon>
        <taxon>eudicotyledons</taxon>
        <taxon>Gunneridae</taxon>
        <taxon>Pentapetalae</taxon>
        <taxon>asterids</taxon>
        <taxon>campanulids</taxon>
        <taxon>Asterales</taxon>
        <taxon>Asteraceae</taxon>
        <taxon>Asteroideae</taxon>
        <taxon>Anthemideae</taxon>
        <taxon>Anthemidinae</taxon>
        <taxon>Tanacetum</taxon>
    </lineage>
</organism>
<protein>
    <recommendedName>
        <fullName evidence="3">Monodehydroascorbate reductase</fullName>
    </recommendedName>
</protein>
<accession>A0A699JUG5</accession>
<feature type="region of interest" description="Disordered" evidence="1">
    <location>
        <begin position="296"/>
        <end position="424"/>
    </location>
</feature>
<evidence type="ECO:0000313" key="2">
    <source>
        <dbReference type="EMBL" id="GFA54367.1"/>
    </source>
</evidence>
<feature type="compositionally biased region" description="Acidic residues" evidence="1">
    <location>
        <begin position="355"/>
        <end position="372"/>
    </location>
</feature>
<sequence>METTIDQQVALDESLVPSTQRLRIGRSNFRLPSDIQSKESTLQVVYDVLRNSPFFRAFQVTADVPEIYMQEFWATAKLHHNFIRFKIDTKKSVLDLEAFREMLHVSPRISSQSFTELPSEEEIMEFLKNLRHCHEIRHLTDVNVNKLYQPWRSFASVINKFLTGKSSGIDSFRLSQAQILWGLYHRINIDFAYLIWEDFVYQVEYQNQKRSNEMYYPKFTKVIIDYFMTRKPSISRRNRINWHYVRDDVLFSTIKVVSRHQTTQQYGAILPIELTTDDIRNSKVYKEYYACATGEAAPKPKASARKKKGDSASSTTPPTPTPTTTVVSTPRLSATAKEGDEQTKGRKESEGDKTDESDDGSDDDNDDDDDDETVKAGSKSDKDDDDNDDEEEPAKNDDEEIESGKDGDEVSESEGESDEEETRQ</sequence>
<feature type="non-terminal residue" evidence="2">
    <location>
        <position position="424"/>
    </location>
</feature>
<dbReference type="EMBL" id="BKCJ010442678">
    <property type="protein sequence ID" value="GFA54367.1"/>
    <property type="molecule type" value="Genomic_DNA"/>
</dbReference>
<evidence type="ECO:0000256" key="1">
    <source>
        <dbReference type="SAM" id="MobiDB-lite"/>
    </source>
</evidence>
<reference evidence="2" key="1">
    <citation type="journal article" date="2019" name="Sci. Rep.">
        <title>Draft genome of Tanacetum cinerariifolium, the natural source of mosquito coil.</title>
        <authorList>
            <person name="Yamashiro T."/>
            <person name="Shiraishi A."/>
            <person name="Satake H."/>
            <person name="Nakayama K."/>
        </authorList>
    </citation>
    <scope>NUCLEOTIDE SEQUENCE</scope>
</reference>
<evidence type="ECO:0008006" key="3">
    <source>
        <dbReference type="Google" id="ProtNLM"/>
    </source>
</evidence>
<feature type="compositionally biased region" description="Basic and acidic residues" evidence="1">
    <location>
        <begin position="337"/>
        <end position="354"/>
    </location>
</feature>
<dbReference type="AlphaFoldDB" id="A0A699JUG5"/>
<name>A0A699JUG5_TANCI</name>
<proteinExistence type="predicted"/>
<feature type="compositionally biased region" description="Acidic residues" evidence="1">
    <location>
        <begin position="409"/>
        <end position="424"/>
    </location>
</feature>
<feature type="compositionally biased region" description="Acidic residues" evidence="1">
    <location>
        <begin position="383"/>
        <end position="401"/>
    </location>
</feature>
<gene>
    <name evidence="2" type="ORF">Tci_626339</name>
</gene>
<comment type="caution">
    <text evidence="2">The sequence shown here is derived from an EMBL/GenBank/DDBJ whole genome shotgun (WGS) entry which is preliminary data.</text>
</comment>